<dbReference type="InterPro" id="IPR000210">
    <property type="entry name" value="BTB/POZ_dom"/>
</dbReference>
<gene>
    <name evidence="2" type="ORF">DM01DRAFT_1335207</name>
</gene>
<evidence type="ECO:0000313" key="2">
    <source>
        <dbReference type="EMBL" id="ORX55830.1"/>
    </source>
</evidence>
<dbReference type="OrthoDB" id="432528at2759"/>
<comment type="caution">
    <text evidence="2">The sequence shown here is derived from an EMBL/GenBank/DDBJ whole genome shotgun (WGS) entry which is preliminary data.</text>
</comment>
<dbReference type="SMART" id="SM00225">
    <property type="entry name" value="BTB"/>
    <property type="match status" value="1"/>
</dbReference>
<organism evidence="2 3">
    <name type="scientific">Hesseltinella vesiculosa</name>
    <dbReference type="NCBI Taxonomy" id="101127"/>
    <lineage>
        <taxon>Eukaryota</taxon>
        <taxon>Fungi</taxon>
        <taxon>Fungi incertae sedis</taxon>
        <taxon>Mucoromycota</taxon>
        <taxon>Mucoromycotina</taxon>
        <taxon>Mucoromycetes</taxon>
        <taxon>Mucorales</taxon>
        <taxon>Cunninghamellaceae</taxon>
        <taxon>Hesseltinella</taxon>
    </lineage>
</organism>
<dbReference type="SUPFAM" id="SSF54695">
    <property type="entry name" value="POZ domain"/>
    <property type="match status" value="1"/>
</dbReference>
<dbReference type="Gene3D" id="3.30.710.10">
    <property type="entry name" value="Potassium Channel Kv1.1, Chain A"/>
    <property type="match status" value="1"/>
</dbReference>
<reference evidence="2 3" key="1">
    <citation type="submission" date="2016-07" db="EMBL/GenBank/DDBJ databases">
        <title>Pervasive Adenine N6-methylation of Active Genes in Fungi.</title>
        <authorList>
            <consortium name="DOE Joint Genome Institute"/>
            <person name="Mondo S.J."/>
            <person name="Dannebaum R.O."/>
            <person name="Kuo R.C."/>
            <person name="Labutti K."/>
            <person name="Haridas S."/>
            <person name="Kuo A."/>
            <person name="Salamov A."/>
            <person name="Ahrendt S.R."/>
            <person name="Lipzen A."/>
            <person name="Sullivan W."/>
            <person name="Andreopoulos W.B."/>
            <person name="Clum A."/>
            <person name="Lindquist E."/>
            <person name="Daum C."/>
            <person name="Ramamoorthy G.K."/>
            <person name="Gryganskyi A."/>
            <person name="Culley D."/>
            <person name="Magnuson J.K."/>
            <person name="James T.Y."/>
            <person name="O'Malley M.A."/>
            <person name="Stajich J.E."/>
            <person name="Spatafora J.W."/>
            <person name="Visel A."/>
            <person name="Grigoriev I.V."/>
        </authorList>
    </citation>
    <scope>NUCLEOTIDE SEQUENCE [LARGE SCALE GENOMIC DNA]</scope>
    <source>
        <strain evidence="2 3">NRRL 3301</strain>
    </source>
</reference>
<evidence type="ECO:0000259" key="1">
    <source>
        <dbReference type="PROSITE" id="PS50097"/>
    </source>
</evidence>
<keyword evidence="3" id="KW-1185">Reference proteome</keyword>
<feature type="domain" description="BTB" evidence="1">
    <location>
        <begin position="192"/>
        <end position="259"/>
    </location>
</feature>
<proteinExistence type="predicted"/>
<protein>
    <recommendedName>
        <fullName evidence="1">BTB domain-containing protein</fullName>
    </recommendedName>
</protein>
<dbReference type="Proteomes" id="UP000242146">
    <property type="component" value="Unassembled WGS sequence"/>
</dbReference>
<dbReference type="AlphaFoldDB" id="A0A1X2GKI0"/>
<dbReference type="InterPro" id="IPR011333">
    <property type="entry name" value="SKP1/BTB/POZ_sf"/>
</dbReference>
<name>A0A1X2GKI0_9FUNG</name>
<dbReference type="EMBL" id="MCGT01000011">
    <property type="protein sequence ID" value="ORX55830.1"/>
    <property type="molecule type" value="Genomic_DNA"/>
</dbReference>
<dbReference type="Pfam" id="PF00651">
    <property type="entry name" value="BTB"/>
    <property type="match status" value="1"/>
</dbReference>
<evidence type="ECO:0000313" key="3">
    <source>
        <dbReference type="Proteomes" id="UP000242146"/>
    </source>
</evidence>
<sequence>MYIYGGKDEHGNTVSDLFMVNLNAPPYTSHPVLSGTQSNNGMVLLKSQHFCEAVCGKLLVFGRYLLPTAQVQSSSQQRLSAAASDSAYGLWMLDLDTLEWERQECDDHFLSGGWNYFTVIQDALRLEKEDPAQVTVNNLFFLGNTDPLRPHGYDHFRDALIINGESLALYDIPPTRQTGHEFGPLLNNPELSDFVIVAADGQELHAHQVILITRWPHFKNLYRSGMMEAQERRMEIAEPYPVVLAFLKYLYSDQLDEMEPWHVVCELLLLSNMYLLHRLKKICCQRLYERHLTIESCIPIFEKAILVDETGLKMLLLDFMFKHYGALLKADVLSHLSPLARQEFISYIPDEAILQVNRLRHHPMGHVSPHAHQLYLKHESAPLAALPATASAPALATSSSTSTTTSAISSLSNASTSSLVSTHSASSTSSSLTTLSNSMIGIQPSSAYLYTSTAITSSSAVTSSTISQPHRPVLTTNSAVQTNDLISI</sequence>
<accession>A0A1X2GKI0</accession>
<dbReference type="PROSITE" id="PS50097">
    <property type="entry name" value="BTB"/>
    <property type="match status" value="1"/>
</dbReference>
<dbReference type="PANTHER" id="PTHR24413">
    <property type="entry name" value="SPECKLE-TYPE POZ PROTEIN"/>
    <property type="match status" value="1"/>
</dbReference>
<dbReference type="STRING" id="101127.A0A1X2GKI0"/>